<feature type="region of interest" description="Disordered" evidence="5">
    <location>
        <begin position="404"/>
        <end position="429"/>
    </location>
</feature>
<dbReference type="SUPFAM" id="SSF57903">
    <property type="entry name" value="FYVE/PHD zinc finger"/>
    <property type="match status" value="3"/>
</dbReference>
<dbReference type="InterPro" id="IPR019787">
    <property type="entry name" value="Znf_PHD-finger"/>
</dbReference>
<protein>
    <submittedName>
        <fullName evidence="7">Methyl-CpG-binding domain-containing protein 9</fullName>
    </submittedName>
</protein>
<keyword evidence="2 4" id="KW-0863">Zinc-finger</keyword>
<feature type="domain" description="PHD-type" evidence="6">
    <location>
        <begin position="488"/>
        <end position="538"/>
    </location>
</feature>
<dbReference type="EMBL" id="GDJX01003477">
    <property type="protein sequence ID" value="JAT64459.1"/>
    <property type="molecule type" value="Transcribed_RNA"/>
</dbReference>
<sequence length="590" mass="65169">MSEERNGGGGGRGLTSFTTSTGLITYKRRKRGLADVGSDLWGDPSVCSGGQVTEGLHDTVTCSSVHEAGGLSRTRHWKTVLDQLLQSQDVSDDGIGSCIQKALVSSHFSFTNKSSVNAALAKYAYEDNGNFCDETKRVNSFLNAAVKHNTTSTELQRDTSDQADGCAISKKCQSALFEVLVSEKFALLCDLLLGNFPGIKVDSIIDLSLINSKMKNRAYGPSIGLLYKDLQQVWNRIRDIGQEMVLLATCLSNISQASSERQRGEELGLGIFEQEYQKPCGADTEEKNSMDSHATMQIPCESDRSTKPEQTEASCLYKVSSCKECGAEADGECSLICDGCEVMYHFSCVKPAVHGIPSQNWYCSGCTRDKRGLTEPKITNTHEDGPHNNCAACDRLKVKGMISGKNATTNESRESSISSMDSEGSPQPSMTAMSKLCKFCGIREDDDKRFIVCDHSLCPYKYYHIRCLHSKQIAIQQQRRQGSWYCPSCICRSCLIDKDDDLIVMCDGCDEAYHTYCMKPPRTSVPKGKWYCVPCNISRAKEGMKKYEQWVLQLHKKSDEDLSNGLNKPMDLLASAAERVESLAAVKKNR</sequence>
<feature type="domain" description="PHD-type" evidence="6">
    <location>
        <begin position="319"/>
        <end position="369"/>
    </location>
</feature>
<evidence type="ECO:0000259" key="6">
    <source>
        <dbReference type="PROSITE" id="PS50016"/>
    </source>
</evidence>
<dbReference type="PANTHER" id="PTHR47162">
    <property type="entry name" value="OS02G0192300 PROTEIN"/>
    <property type="match status" value="1"/>
</dbReference>
<dbReference type="Gene3D" id="3.30.40.10">
    <property type="entry name" value="Zinc/RING finger domain, C3HC4 (zinc finger)"/>
    <property type="match status" value="2"/>
</dbReference>
<reference evidence="7" key="1">
    <citation type="submission" date="2015-07" db="EMBL/GenBank/DDBJ databases">
        <title>Transcriptome Assembly of Anthurium amnicola.</title>
        <authorList>
            <person name="Suzuki J."/>
        </authorList>
    </citation>
    <scope>NUCLEOTIDE SEQUENCE</scope>
</reference>
<feature type="domain" description="PHD-type" evidence="6">
    <location>
        <begin position="434"/>
        <end position="492"/>
    </location>
</feature>
<dbReference type="PANTHER" id="PTHR47162:SF9">
    <property type="entry name" value="PHD FINGER PROTEIN EHD3-LIKE"/>
    <property type="match status" value="1"/>
</dbReference>
<evidence type="ECO:0000313" key="8">
    <source>
        <dbReference type="EMBL" id="JAT64459.1"/>
    </source>
</evidence>
<dbReference type="Pfam" id="PF00628">
    <property type="entry name" value="PHD"/>
    <property type="match status" value="2"/>
</dbReference>
<dbReference type="PROSITE" id="PS50016">
    <property type="entry name" value="ZF_PHD_2"/>
    <property type="match status" value="3"/>
</dbReference>
<gene>
    <name evidence="7" type="primary">MBD9_3</name>
    <name evidence="8" type="synonym">MBD9_0</name>
    <name evidence="8" type="ORF">g.65387</name>
    <name evidence="7" type="ORF">g.65391</name>
</gene>
<dbReference type="EMBL" id="GDJX01027377">
    <property type="protein sequence ID" value="JAT40559.1"/>
    <property type="molecule type" value="Transcribed_RNA"/>
</dbReference>
<evidence type="ECO:0000256" key="3">
    <source>
        <dbReference type="ARBA" id="ARBA00022833"/>
    </source>
</evidence>
<dbReference type="Gene3D" id="2.30.30.1150">
    <property type="match status" value="1"/>
</dbReference>
<dbReference type="GO" id="GO:0008270">
    <property type="term" value="F:zinc ion binding"/>
    <property type="evidence" value="ECO:0007669"/>
    <property type="project" value="UniProtKB-KW"/>
</dbReference>
<dbReference type="InterPro" id="IPR011011">
    <property type="entry name" value="Znf_FYVE_PHD"/>
</dbReference>
<evidence type="ECO:0000256" key="2">
    <source>
        <dbReference type="ARBA" id="ARBA00022771"/>
    </source>
</evidence>
<dbReference type="PROSITE" id="PS01359">
    <property type="entry name" value="ZF_PHD_1"/>
    <property type="match status" value="2"/>
</dbReference>
<dbReference type="AlphaFoldDB" id="A0A1D1XDT1"/>
<dbReference type="InterPro" id="IPR019786">
    <property type="entry name" value="Zinc_finger_PHD-type_CS"/>
</dbReference>
<evidence type="ECO:0000256" key="1">
    <source>
        <dbReference type="ARBA" id="ARBA00022723"/>
    </source>
</evidence>
<feature type="compositionally biased region" description="Low complexity" evidence="5">
    <location>
        <begin position="415"/>
        <end position="425"/>
    </location>
</feature>
<evidence type="ECO:0000256" key="4">
    <source>
        <dbReference type="PROSITE-ProRule" id="PRU00146"/>
    </source>
</evidence>
<evidence type="ECO:0000313" key="7">
    <source>
        <dbReference type="EMBL" id="JAT40559.1"/>
    </source>
</evidence>
<keyword evidence="3" id="KW-0862">Zinc</keyword>
<proteinExistence type="predicted"/>
<accession>A0A1D1XDT1</accession>
<keyword evidence="1" id="KW-0479">Metal-binding</keyword>
<dbReference type="InterPro" id="IPR001965">
    <property type="entry name" value="Znf_PHD"/>
</dbReference>
<dbReference type="SMART" id="SM00249">
    <property type="entry name" value="PHD"/>
    <property type="match status" value="3"/>
</dbReference>
<organism evidence="7">
    <name type="scientific">Anthurium amnicola</name>
    <dbReference type="NCBI Taxonomy" id="1678845"/>
    <lineage>
        <taxon>Eukaryota</taxon>
        <taxon>Viridiplantae</taxon>
        <taxon>Streptophyta</taxon>
        <taxon>Embryophyta</taxon>
        <taxon>Tracheophyta</taxon>
        <taxon>Spermatophyta</taxon>
        <taxon>Magnoliopsida</taxon>
        <taxon>Liliopsida</taxon>
        <taxon>Araceae</taxon>
        <taxon>Pothoideae</taxon>
        <taxon>Potheae</taxon>
        <taxon>Anthurium</taxon>
    </lineage>
</organism>
<name>A0A1D1XDT1_9ARAE</name>
<dbReference type="InterPro" id="IPR013083">
    <property type="entry name" value="Znf_RING/FYVE/PHD"/>
</dbReference>
<evidence type="ECO:0000256" key="5">
    <source>
        <dbReference type="SAM" id="MobiDB-lite"/>
    </source>
</evidence>